<name>X1TQM4_9ZZZZ</name>
<feature type="non-terminal residue" evidence="1">
    <location>
        <position position="266"/>
    </location>
</feature>
<protein>
    <recommendedName>
        <fullName evidence="2">PKD domain-containing protein</fullName>
    </recommendedName>
</protein>
<proteinExistence type="predicted"/>
<feature type="non-terminal residue" evidence="1">
    <location>
        <position position="1"/>
    </location>
</feature>
<dbReference type="AlphaFoldDB" id="X1TQM4"/>
<gene>
    <name evidence="1" type="ORF">S12H4_38132</name>
</gene>
<reference evidence="1" key="1">
    <citation type="journal article" date="2014" name="Front. Microbiol.">
        <title>High frequency of phylogenetically diverse reductive dehalogenase-homologous genes in deep subseafloor sedimentary metagenomes.</title>
        <authorList>
            <person name="Kawai M."/>
            <person name="Futagami T."/>
            <person name="Toyoda A."/>
            <person name="Takaki Y."/>
            <person name="Nishi S."/>
            <person name="Hori S."/>
            <person name="Arai W."/>
            <person name="Tsubouchi T."/>
            <person name="Morono Y."/>
            <person name="Uchiyama I."/>
            <person name="Ito T."/>
            <person name="Fujiyama A."/>
            <person name="Inagaki F."/>
            <person name="Takami H."/>
        </authorList>
    </citation>
    <scope>NUCLEOTIDE SEQUENCE</scope>
    <source>
        <strain evidence="1">Expedition CK06-06</strain>
    </source>
</reference>
<evidence type="ECO:0000313" key="1">
    <source>
        <dbReference type="EMBL" id="GAI89875.1"/>
    </source>
</evidence>
<comment type="caution">
    <text evidence="1">The sequence shown here is derived from an EMBL/GenBank/DDBJ whole genome shotgun (WGS) entry which is preliminary data.</text>
</comment>
<dbReference type="SUPFAM" id="SSF63825">
    <property type="entry name" value="YWTD domain"/>
    <property type="match status" value="1"/>
</dbReference>
<dbReference type="InterPro" id="IPR013783">
    <property type="entry name" value="Ig-like_fold"/>
</dbReference>
<dbReference type="InterPro" id="IPR015943">
    <property type="entry name" value="WD40/YVTN_repeat-like_dom_sf"/>
</dbReference>
<dbReference type="Gene3D" id="2.130.10.10">
    <property type="entry name" value="YVTN repeat-like/Quinoprotein amine dehydrogenase"/>
    <property type="match status" value="1"/>
</dbReference>
<dbReference type="SUPFAM" id="SSF49299">
    <property type="entry name" value="PKD domain"/>
    <property type="match status" value="1"/>
</dbReference>
<dbReference type="Gene3D" id="2.60.40.10">
    <property type="entry name" value="Immunoglobulins"/>
    <property type="match status" value="1"/>
</dbReference>
<dbReference type="EMBL" id="BARW01022919">
    <property type="protein sequence ID" value="GAI89875.1"/>
    <property type="molecule type" value="Genomic_DNA"/>
</dbReference>
<evidence type="ECO:0008006" key="2">
    <source>
        <dbReference type="Google" id="ProtNLM"/>
    </source>
</evidence>
<dbReference type="InterPro" id="IPR035986">
    <property type="entry name" value="PKD_dom_sf"/>
</dbReference>
<organism evidence="1">
    <name type="scientific">marine sediment metagenome</name>
    <dbReference type="NCBI Taxonomy" id="412755"/>
    <lineage>
        <taxon>unclassified sequences</taxon>
        <taxon>metagenomes</taxon>
        <taxon>ecological metagenomes</taxon>
    </lineage>
</organism>
<sequence length="266" mass="29632">ADANTDKIYKINPNNGGIVPGDSFGSPGKLPQGLAWDGEYLWNVDSYEKEIYKIDSSNGDVLQTIPCLVDDPTGLAFGNDYLWLADNDDDKIYMINPSNGKIVGSKDSPGTDPQGLAWNGEKLLNADARYDKIYIVDVDDIILEENNPPSEPIINGPSNGKPGEKYSFTFKAIDPDEGDEIYYYIEWGDDDYTGWLGPHNSGESITKSHTWEERESFTIRAKAKDQDGEESGWATKSISFPRDRANTIAILSQIFERFPLLEKMAI</sequence>
<accession>X1TQM4</accession>